<evidence type="ECO:0000313" key="3">
    <source>
        <dbReference type="Proteomes" id="UP001047646"/>
    </source>
</evidence>
<keyword evidence="1" id="KW-0732">Signal</keyword>
<keyword evidence="3" id="KW-1185">Reference proteome</keyword>
<name>A0ABX8M972_9PSED</name>
<evidence type="ECO:0000256" key="1">
    <source>
        <dbReference type="SAM" id="SignalP"/>
    </source>
</evidence>
<feature type="chain" id="PRO_5046523776" evidence="1">
    <location>
        <begin position="21"/>
        <end position="101"/>
    </location>
</feature>
<organism evidence="2 3">
    <name type="scientific">Pseudomonas muyukensis</name>
    <dbReference type="NCBI Taxonomy" id="2842357"/>
    <lineage>
        <taxon>Bacteria</taxon>
        <taxon>Pseudomonadati</taxon>
        <taxon>Pseudomonadota</taxon>
        <taxon>Gammaproteobacteria</taxon>
        <taxon>Pseudomonadales</taxon>
        <taxon>Pseudomonadaceae</taxon>
        <taxon>Pseudomonas</taxon>
    </lineage>
</organism>
<dbReference type="RefSeq" id="WP_217848614.1">
    <property type="nucleotide sequence ID" value="NZ_CP077073.1"/>
</dbReference>
<evidence type="ECO:0000313" key="2">
    <source>
        <dbReference type="EMBL" id="QXH34186.1"/>
    </source>
</evidence>
<gene>
    <name evidence="2" type="ORF">KSS95_18765</name>
</gene>
<feature type="signal peptide" evidence="1">
    <location>
        <begin position="1"/>
        <end position="20"/>
    </location>
</feature>
<protein>
    <submittedName>
        <fullName evidence="2">DUF2388 domain-containing protein</fullName>
    </submittedName>
</protein>
<proteinExistence type="predicted"/>
<accession>A0ABX8M972</accession>
<dbReference type="Proteomes" id="UP001047646">
    <property type="component" value="Chromosome"/>
</dbReference>
<dbReference type="NCBIfam" id="TIGR02448">
    <property type="entry name" value="conserverd hypothetical protein"/>
    <property type="match status" value="1"/>
</dbReference>
<dbReference type="EMBL" id="CP077073">
    <property type="protein sequence ID" value="QXH34186.1"/>
    <property type="molecule type" value="Genomic_DNA"/>
</dbReference>
<reference evidence="2" key="1">
    <citation type="journal article" date="2021" name="Microorganisms">
        <title>The Ever-Expanding Pseudomonas Genus: Description of 43 New Species and Partition of the Pseudomonas putida Group.</title>
        <authorList>
            <person name="Girard L."/>
            <person name="Lood C."/>
            <person name="Hofte M."/>
            <person name="Vandamme P."/>
            <person name="Rokni-Zadeh H."/>
            <person name="van Noort V."/>
            <person name="Lavigne R."/>
            <person name="De Mot R."/>
        </authorList>
    </citation>
    <scope>NUCLEOTIDE SEQUENCE</scope>
    <source>
        <strain evidence="2">COW39</strain>
    </source>
</reference>
<dbReference type="Pfam" id="PF09498">
    <property type="entry name" value="DUF2388"/>
    <property type="match status" value="1"/>
</dbReference>
<sequence>MRLLYPFALCACLAVSQAQATSFVMTTDMTVSLSMSASKGTSSSFKDDKIVLAAKDDAAAFVASSGAIRGARMEAAFARIRQVLDEPGLPDETLAQAILAL</sequence>
<dbReference type="InterPro" id="IPR012661">
    <property type="entry name" value="CHP02448"/>
</dbReference>